<reference evidence="1 2" key="1">
    <citation type="submission" date="2020-08" db="EMBL/GenBank/DDBJ databases">
        <title>Genomic Encyclopedia of Type Strains, Phase IV (KMG-IV): sequencing the most valuable type-strain genomes for metagenomic binning, comparative biology and taxonomic classification.</title>
        <authorList>
            <person name="Goeker M."/>
        </authorList>
    </citation>
    <scope>NUCLEOTIDE SEQUENCE [LARGE SCALE GENOMIC DNA]</scope>
    <source>
        <strain evidence="1 2">DSM 101730</strain>
    </source>
</reference>
<comment type="caution">
    <text evidence="1">The sequence shown here is derived from an EMBL/GenBank/DDBJ whole genome shotgun (WGS) entry which is preliminary data.</text>
</comment>
<accession>A0A840SQ43</accession>
<organism evidence="1 2">
    <name type="scientific">Amaricoccus macauensis</name>
    <dbReference type="NCBI Taxonomy" id="57001"/>
    <lineage>
        <taxon>Bacteria</taxon>
        <taxon>Pseudomonadati</taxon>
        <taxon>Pseudomonadota</taxon>
        <taxon>Alphaproteobacteria</taxon>
        <taxon>Rhodobacterales</taxon>
        <taxon>Paracoccaceae</taxon>
        <taxon>Amaricoccus</taxon>
    </lineage>
</organism>
<name>A0A840SQ43_9RHOB</name>
<evidence type="ECO:0000313" key="1">
    <source>
        <dbReference type="EMBL" id="MBB5223194.1"/>
    </source>
</evidence>
<keyword evidence="2" id="KW-1185">Reference proteome</keyword>
<evidence type="ECO:0000313" key="2">
    <source>
        <dbReference type="Proteomes" id="UP000549457"/>
    </source>
</evidence>
<dbReference type="EMBL" id="JACHFM010000003">
    <property type="protein sequence ID" value="MBB5223194.1"/>
    <property type="molecule type" value="Genomic_DNA"/>
</dbReference>
<dbReference type="Proteomes" id="UP000549457">
    <property type="component" value="Unassembled WGS sequence"/>
</dbReference>
<sequence>MPDPLTEEWHEAVSLLCGLYQASVESIAEDVALLQRKFNYVTLESPIDISSGLNGLWETNTCLRTPAVPTHPAGSQQSTFAGRARAHRAMAVFPRDATLAAGRMT</sequence>
<proteinExistence type="predicted"/>
<protein>
    <submittedName>
        <fullName evidence="1">Uncharacterized protein</fullName>
    </submittedName>
</protein>
<dbReference type="AlphaFoldDB" id="A0A840SQ43"/>
<gene>
    <name evidence="1" type="ORF">HNP73_003141</name>
</gene>